<dbReference type="GO" id="GO:0005525">
    <property type="term" value="F:GTP binding"/>
    <property type="evidence" value="ECO:0007669"/>
    <property type="project" value="UniProtKB-KW"/>
</dbReference>
<dbReference type="FunFam" id="2.40.30.10:FF:000008">
    <property type="entry name" value="Translation initiation factor IF-2"/>
    <property type="match status" value="1"/>
</dbReference>
<feature type="compositionally biased region" description="Gly residues" evidence="8">
    <location>
        <begin position="83"/>
        <end position="93"/>
    </location>
</feature>
<feature type="compositionally biased region" description="Pro residues" evidence="8">
    <location>
        <begin position="98"/>
        <end position="116"/>
    </location>
</feature>
<dbReference type="FunFam" id="3.40.50.300:FF:000019">
    <property type="entry name" value="Translation initiation factor IF-2"/>
    <property type="match status" value="1"/>
</dbReference>
<dbReference type="InterPro" id="IPR044145">
    <property type="entry name" value="IF2_II"/>
</dbReference>
<dbReference type="InterPro" id="IPR000178">
    <property type="entry name" value="TF_IF2_bacterial-like"/>
</dbReference>
<dbReference type="SUPFAM" id="SSF52540">
    <property type="entry name" value="P-loop containing nucleoside triphosphate hydrolases"/>
    <property type="match status" value="1"/>
</dbReference>
<dbReference type="Pfam" id="PF22042">
    <property type="entry name" value="EF-G_D2"/>
    <property type="match status" value="1"/>
</dbReference>
<dbReference type="Pfam" id="PF04760">
    <property type="entry name" value="IF2_N"/>
    <property type="match status" value="1"/>
</dbReference>
<feature type="compositionally biased region" description="Pro residues" evidence="8">
    <location>
        <begin position="50"/>
        <end position="70"/>
    </location>
</feature>
<evidence type="ECO:0000256" key="5">
    <source>
        <dbReference type="ARBA" id="ARBA00023134"/>
    </source>
</evidence>
<dbReference type="PROSITE" id="PS51722">
    <property type="entry name" value="G_TR_2"/>
    <property type="match status" value="1"/>
</dbReference>
<accession>A0A8J4CP29</accession>
<dbReference type="Proteomes" id="UP000722791">
    <property type="component" value="Unassembled WGS sequence"/>
</dbReference>
<dbReference type="Pfam" id="PF11987">
    <property type="entry name" value="IF-2"/>
    <property type="match status" value="1"/>
</dbReference>
<dbReference type="PANTHER" id="PTHR43381:SF5">
    <property type="entry name" value="TR-TYPE G DOMAIN-CONTAINING PROTEIN"/>
    <property type="match status" value="1"/>
</dbReference>
<dbReference type="NCBIfam" id="TIGR00231">
    <property type="entry name" value="small_GTP"/>
    <property type="match status" value="1"/>
</dbReference>
<gene>
    <name evidence="10" type="ORF">Vretifemale_11247</name>
    <name evidence="11" type="ORF">Vretimale_7289</name>
</gene>
<dbReference type="CDD" id="cd01887">
    <property type="entry name" value="IF2_eIF5B"/>
    <property type="match status" value="1"/>
</dbReference>
<evidence type="ECO:0000259" key="9">
    <source>
        <dbReference type="PROSITE" id="PS51722"/>
    </source>
</evidence>
<proteinExistence type="inferred from homology"/>
<dbReference type="InterPro" id="IPR027417">
    <property type="entry name" value="P-loop_NTPase"/>
</dbReference>
<evidence type="ECO:0000313" key="12">
    <source>
        <dbReference type="Proteomes" id="UP000747110"/>
    </source>
</evidence>
<feature type="region of interest" description="Disordered" evidence="8">
    <location>
        <begin position="38"/>
        <end position="380"/>
    </location>
</feature>
<keyword evidence="4" id="KW-0648">Protein biosynthesis</keyword>
<dbReference type="PRINTS" id="PR00315">
    <property type="entry name" value="ELONGATNFCT"/>
</dbReference>
<feature type="compositionally biased region" description="Pro residues" evidence="8">
    <location>
        <begin position="307"/>
        <end position="319"/>
    </location>
</feature>
<feature type="compositionally biased region" description="Pro residues" evidence="8">
    <location>
        <begin position="331"/>
        <end position="353"/>
    </location>
</feature>
<dbReference type="CDD" id="cd03692">
    <property type="entry name" value="mtIF2_IVc"/>
    <property type="match status" value="1"/>
</dbReference>
<dbReference type="EMBL" id="BNCP01000023">
    <property type="protein sequence ID" value="GIL82328.1"/>
    <property type="molecule type" value="Genomic_DNA"/>
</dbReference>
<feature type="compositionally biased region" description="Low complexity" evidence="8">
    <location>
        <begin position="265"/>
        <end position="277"/>
    </location>
</feature>
<keyword evidence="2" id="KW-0396">Initiation factor</keyword>
<name>A0A8J4CP29_9CHLO</name>
<dbReference type="Pfam" id="PF00009">
    <property type="entry name" value="GTP_EFTU"/>
    <property type="match status" value="1"/>
</dbReference>
<feature type="compositionally biased region" description="Pro residues" evidence="8">
    <location>
        <begin position="151"/>
        <end position="162"/>
    </location>
</feature>
<comment type="caution">
    <text evidence="10">The sequence shown here is derived from an EMBL/GenBank/DDBJ whole genome shotgun (WGS) entry which is preliminary data.</text>
</comment>
<feature type="compositionally biased region" description="Low complexity" evidence="8">
    <location>
        <begin position="294"/>
        <end position="306"/>
    </location>
</feature>
<dbReference type="InterPro" id="IPR005225">
    <property type="entry name" value="Small_GTP-bd"/>
</dbReference>
<dbReference type="GO" id="GO:0003924">
    <property type="term" value="F:GTPase activity"/>
    <property type="evidence" value="ECO:0007669"/>
    <property type="project" value="InterPro"/>
</dbReference>
<feature type="compositionally biased region" description="Pro residues" evidence="8">
    <location>
        <begin position="281"/>
        <end position="293"/>
    </location>
</feature>
<feature type="compositionally biased region" description="Low complexity" evidence="8">
    <location>
        <begin position="217"/>
        <end position="228"/>
    </location>
</feature>
<dbReference type="HAMAP" id="MF_00100_B">
    <property type="entry name" value="IF_2_B"/>
    <property type="match status" value="1"/>
</dbReference>
<comment type="similarity">
    <text evidence="1">Belongs to the TRAFAC class translation factor GTPase superfamily. Classic translation factor GTPase family. IF-2 subfamily.</text>
</comment>
<evidence type="ECO:0000256" key="4">
    <source>
        <dbReference type="ARBA" id="ARBA00022917"/>
    </source>
</evidence>
<dbReference type="Gene3D" id="3.40.50.10050">
    <property type="entry name" value="Translation initiation factor IF- 2, domain 3"/>
    <property type="match status" value="1"/>
</dbReference>
<dbReference type="OrthoDB" id="361630at2759"/>
<dbReference type="CDD" id="cd03702">
    <property type="entry name" value="IF2_mtIF2_II"/>
    <property type="match status" value="1"/>
</dbReference>
<evidence type="ECO:0000313" key="10">
    <source>
        <dbReference type="EMBL" id="GIL82328.1"/>
    </source>
</evidence>
<dbReference type="EMBL" id="BNCQ01000011">
    <property type="protein sequence ID" value="GIM02422.1"/>
    <property type="molecule type" value="Genomic_DNA"/>
</dbReference>
<dbReference type="InterPro" id="IPR053905">
    <property type="entry name" value="EF-G-like_DII"/>
</dbReference>
<dbReference type="GO" id="GO:0003743">
    <property type="term" value="F:translation initiation factor activity"/>
    <property type="evidence" value="ECO:0007669"/>
    <property type="project" value="UniProtKB-KW"/>
</dbReference>
<dbReference type="InterPro" id="IPR006847">
    <property type="entry name" value="IF2_N"/>
</dbReference>
<feature type="compositionally biased region" description="Polar residues" evidence="8">
    <location>
        <begin position="167"/>
        <end position="176"/>
    </location>
</feature>
<feature type="domain" description="Tr-type G" evidence="9">
    <location>
        <begin position="554"/>
        <end position="726"/>
    </location>
</feature>
<evidence type="ECO:0000256" key="3">
    <source>
        <dbReference type="ARBA" id="ARBA00022741"/>
    </source>
</evidence>
<feature type="compositionally biased region" description="Basic and acidic residues" evidence="8">
    <location>
        <begin position="437"/>
        <end position="458"/>
    </location>
</feature>
<evidence type="ECO:0000313" key="11">
    <source>
        <dbReference type="EMBL" id="GIM02422.1"/>
    </source>
</evidence>
<dbReference type="Gene3D" id="2.40.30.10">
    <property type="entry name" value="Translation factors"/>
    <property type="match status" value="2"/>
</dbReference>
<feature type="region of interest" description="Disordered" evidence="8">
    <location>
        <begin position="422"/>
        <end position="458"/>
    </location>
</feature>
<dbReference type="PROSITE" id="PS01176">
    <property type="entry name" value="IF2"/>
    <property type="match status" value="1"/>
</dbReference>
<sequence>MATYASLPSASGCSSLQPFKATLGYRYCPLKWRSGIIAAAGPGSAGPQPLTKPPLSPPRPVAPPLKPPAQFPAQQRQQPAGSNGNGNGNGNGYANGIPAPPRPAAPPRPGPPPGAPKPSAVPISAPPGPAGPGLRPRPGTSPSGPATLPLQGPPPPTAPRPGPGLASQNGSGNSMMNAPPRPAPPPAPRPPQQPPAGNRPPTQPAAKPIASIPRPAAPVQPTQQQPVANPFANISRPTSPPRAAVATGAASAPPVANPFANISRPAPSSAATQAPSSVGLAPPPPLQRPPTPQPAGAAAPPNLSRPMPRPKSSSPPRPLGPQSAAASTAVPRPPGAMPPPARPDLLPRQPPAAAPTTAAVGAGSLELQRPNPPSLRVLEPLMGPGAQAAAKRLEVQEVEVVEEDGAEMFDDDDMEFMNKGAALKGKGKKGAGKRKEKVTAEMKREARRQREAVRMEKEAARRRDKEEIFEVGDEGMSLDELAALLQVAESDIVRSLFMRGITLSMSQMLDKNTVKLVASDFDVVVVDKDPVAVTDAAKKRTEFISEEDVDDLAPRPPVVTVMGHVDHGKTSLLDHIRKARVAAGEAGGITQAIGAYNTEVEVDGTLRTICFLDTPGHEAFSAMRARGAQVTDIAIIIVAADDGVRPQTREAVAHAQAAGVPIVVAINKVDKPGADVERAKQELLELNLVPEEWGGSTPMVPVSAKKGTGVQDLLTQVLWVAEEKQLMSNPKRPAAGTVIEAYLDKKKGPVATLLVQVGTLRPGDIVRAGASYGKVRALSNDLGQSIPSAGPSIAVQLTGLNSVPAAGEEFEVCVTESAARADAAEFEDKIKLRRMLEMSGGGSLVTLSSLATVDEDQEAMQRLNLIIKADTMGMVEAIRAALSMLPQQSVALRFLLAGAGEITASDVDLAAASGGLVLAFNLEPDEAVSAQAKRMGVSVKSYRIIYELIEDVKAAMEGKLKLVEERVPQGTAVVKAIFGSGKKKVAGCAVTEGKLAKAGYVTVKRGKTMLYEGKLSSLRRVKDAVEEVAAGLECGLGCDGFTEWAEGDIIECYLLVTKSRRLEEARATTAVDVSSLM</sequence>
<feature type="compositionally biased region" description="Pro residues" evidence="8">
    <location>
        <begin position="179"/>
        <end position="203"/>
    </location>
</feature>
<feature type="compositionally biased region" description="Low complexity" evidence="8">
    <location>
        <begin position="38"/>
        <end position="49"/>
    </location>
</feature>
<dbReference type="GO" id="GO:0005737">
    <property type="term" value="C:cytoplasm"/>
    <property type="evidence" value="ECO:0007669"/>
    <property type="project" value="TreeGrafter"/>
</dbReference>
<evidence type="ECO:0000256" key="2">
    <source>
        <dbReference type="ARBA" id="ARBA00022540"/>
    </source>
</evidence>
<dbReference type="SUPFAM" id="SSF52156">
    <property type="entry name" value="Initiation factor IF2/eIF5b, domain 3"/>
    <property type="match status" value="1"/>
</dbReference>
<organism evidence="10 12">
    <name type="scientific">Volvox reticuliferus</name>
    <dbReference type="NCBI Taxonomy" id="1737510"/>
    <lineage>
        <taxon>Eukaryota</taxon>
        <taxon>Viridiplantae</taxon>
        <taxon>Chlorophyta</taxon>
        <taxon>core chlorophytes</taxon>
        <taxon>Chlorophyceae</taxon>
        <taxon>CS clade</taxon>
        <taxon>Chlamydomonadales</taxon>
        <taxon>Volvocaceae</taxon>
        <taxon>Volvox</taxon>
    </lineage>
</organism>
<feature type="compositionally biased region" description="Basic residues" evidence="8">
    <location>
        <begin position="425"/>
        <end position="436"/>
    </location>
</feature>
<reference evidence="10" key="1">
    <citation type="journal article" date="2021" name="Proc. Natl. Acad. Sci. U.S.A.">
        <title>Three genomes in the algal genus Volvox reveal the fate of a haploid sex-determining region after a transition to homothallism.</title>
        <authorList>
            <person name="Yamamoto K."/>
            <person name="Hamaji T."/>
            <person name="Kawai-Toyooka H."/>
            <person name="Matsuzaki R."/>
            <person name="Takahashi F."/>
            <person name="Nishimura Y."/>
            <person name="Kawachi M."/>
            <person name="Noguchi H."/>
            <person name="Minakuchi Y."/>
            <person name="Umen J.G."/>
            <person name="Toyoda A."/>
            <person name="Nozaki H."/>
        </authorList>
    </citation>
    <scope>NUCLEOTIDE SEQUENCE</scope>
    <source>
        <strain evidence="11">NIES-3785</strain>
        <strain evidence="10">NIES-3786</strain>
    </source>
</reference>
<keyword evidence="5" id="KW-0342">GTP-binding</keyword>
<dbReference type="FunFam" id="2.40.30.10:FF:000054">
    <property type="entry name" value="Translation initiation factor IF-2"/>
    <property type="match status" value="1"/>
</dbReference>
<evidence type="ECO:0000256" key="8">
    <source>
        <dbReference type="SAM" id="MobiDB-lite"/>
    </source>
</evidence>
<feature type="compositionally biased region" description="Low complexity" evidence="8">
    <location>
        <begin position="241"/>
        <end position="254"/>
    </location>
</feature>
<dbReference type="InterPro" id="IPR036925">
    <property type="entry name" value="TIF_IF2_dom3_sf"/>
</dbReference>
<dbReference type="NCBIfam" id="TIGR00487">
    <property type="entry name" value="IF-2"/>
    <property type="match status" value="1"/>
</dbReference>
<feature type="compositionally biased region" description="Low complexity" evidence="8">
    <location>
        <begin position="71"/>
        <end position="82"/>
    </location>
</feature>
<dbReference type="InterPro" id="IPR015760">
    <property type="entry name" value="TIF_IF2"/>
</dbReference>
<evidence type="ECO:0000256" key="1">
    <source>
        <dbReference type="ARBA" id="ARBA00007733"/>
    </source>
</evidence>
<dbReference type="InterPro" id="IPR000795">
    <property type="entry name" value="T_Tr_GTP-bd_dom"/>
</dbReference>
<keyword evidence="3" id="KW-0547">Nucleotide-binding</keyword>
<keyword evidence="12" id="KW-1185">Reference proteome</keyword>
<dbReference type="FunFam" id="3.40.50.10050:FF:000001">
    <property type="entry name" value="Translation initiation factor IF-2"/>
    <property type="match status" value="1"/>
</dbReference>
<dbReference type="PANTHER" id="PTHR43381">
    <property type="entry name" value="TRANSLATION INITIATION FACTOR IF-2-RELATED"/>
    <property type="match status" value="1"/>
</dbReference>
<comment type="function">
    <text evidence="6">One of the essential components for the initiation of protein synthesis. Protects formylmethionyl-tRNA from spontaneous hydrolysis and promotes its binding to the 30S ribosomal subunits. Also involved in the hydrolysis of GTP during the formation of the 70S ribosomal complex.</text>
</comment>
<dbReference type="Gene3D" id="3.40.50.300">
    <property type="entry name" value="P-loop containing nucleotide triphosphate hydrolases"/>
    <property type="match status" value="1"/>
</dbReference>
<dbReference type="SUPFAM" id="SSF50447">
    <property type="entry name" value="Translation proteins"/>
    <property type="match status" value="2"/>
</dbReference>
<evidence type="ECO:0000256" key="7">
    <source>
        <dbReference type="ARBA" id="ARBA00044105"/>
    </source>
</evidence>
<evidence type="ECO:0000256" key="6">
    <source>
        <dbReference type="ARBA" id="ARBA00025162"/>
    </source>
</evidence>
<feature type="compositionally biased region" description="Low complexity" evidence="8">
    <location>
        <begin position="132"/>
        <end position="150"/>
    </location>
</feature>
<feature type="compositionally biased region" description="Low complexity" evidence="8">
    <location>
        <begin position="354"/>
        <end position="363"/>
    </location>
</feature>
<dbReference type="AlphaFoldDB" id="A0A8J4CP29"/>
<dbReference type="InterPro" id="IPR009000">
    <property type="entry name" value="Transl_B-barrel_sf"/>
</dbReference>
<dbReference type="InterPro" id="IPR023115">
    <property type="entry name" value="TIF_IF2_dom3"/>
</dbReference>
<protein>
    <recommendedName>
        <fullName evidence="7">Translation initiation factor IF-2, chloroplastic</fullName>
    </recommendedName>
</protein>
<dbReference type="Proteomes" id="UP000747110">
    <property type="component" value="Unassembled WGS sequence"/>
</dbReference>